<comment type="function">
    <text evidence="9">Probably acts as a heme chaperone, transferring heme to an unknown acceptor. Binds one molecule of heme per monomer, possibly covalently. Binds 1 [4Fe-4S] cluster. The cluster is coordinated with 3 cysteines and an exchangeable S-adenosyl-L-methionine.</text>
</comment>
<dbReference type="PANTHER" id="PTHR13932">
    <property type="entry name" value="COPROPORPHYRINIGEN III OXIDASE"/>
    <property type="match status" value="1"/>
</dbReference>
<keyword evidence="7 9" id="KW-0411">Iron-sulfur</keyword>
<dbReference type="NCBIfam" id="TIGR00539">
    <property type="entry name" value="hemN_rel"/>
    <property type="match status" value="1"/>
</dbReference>
<dbReference type="SUPFAM" id="SSF102114">
    <property type="entry name" value="Radical SAM enzymes"/>
    <property type="match status" value="1"/>
</dbReference>
<dbReference type="PROSITE" id="PS51918">
    <property type="entry name" value="RADICAL_SAM"/>
    <property type="match status" value="1"/>
</dbReference>
<dbReference type="InterPro" id="IPR004559">
    <property type="entry name" value="HemW-like"/>
</dbReference>
<dbReference type="InterPro" id="IPR034505">
    <property type="entry name" value="Coproporphyrinogen-III_oxidase"/>
</dbReference>
<evidence type="ECO:0000256" key="8">
    <source>
        <dbReference type="ARBA" id="ARBA00023186"/>
    </source>
</evidence>
<reference evidence="11" key="1">
    <citation type="submission" date="2020-10" db="EMBL/GenBank/DDBJ databases">
        <authorList>
            <person name="Gilroy R."/>
        </authorList>
    </citation>
    <scope>NUCLEOTIDE SEQUENCE</scope>
    <source>
        <strain evidence="11">4920</strain>
    </source>
</reference>
<dbReference type="PANTHER" id="PTHR13932:SF5">
    <property type="entry name" value="RADICAL S-ADENOSYL METHIONINE DOMAIN-CONTAINING PROTEIN 1, MITOCHONDRIAL"/>
    <property type="match status" value="1"/>
</dbReference>
<keyword evidence="6 9" id="KW-0408">Iron</keyword>
<evidence type="ECO:0000259" key="10">
    <source>
        <dbReference type="PROSITE" id="PS51918"/>
    </source>
</evidence>
<dbReference type="SFLD" id="SFLDG01082">
    <property type="entry name" value="B12-binding_domain_containing"/>
    <property type="match status" value="1"/>
</dbReference>
<dbReference type="SFLD" id="SFLDG01065">
    <property type="entry name" value="anaerobic_coproporphyrinogen-I"/>
    <property type="match status" value="1"/>
</dbReference>
<dbReference type="GO" id="GO:0005737">
    <property type="term" value="C:cytoplasm"/>
    <property type="evidence" value="ECO:0007669"/>
    <property type="project" value="UniProtKB-SubCell"/>
</dbReference>
<dbReference type="InterPro" id="IPR013785">
    <property type="entry name" value="Aldolase_TIM"/>
</dbReference>
<dbReference type="InterPro" id="IPR058240">
    <property type="entry name" value="rSAM_sf"/>
</dbReference>
<dbReference type="Proteomes" id="UP000886743">
    <property type="component" value="Unassembled WGS sequence"/>
</dbReference>
<evidence type="ECO:0000256" key="4">
    <source>
        <dbReference type="ARBA" id="ARBA00022691"/>
    </source>
</evidence>
<dbReference type="GO" id="GO:0006779">
    <property type="term" value="P:porphyrin-containing compound biosynthetic process"/>
    <property type="evidence" value="ECO:0007669"/>
    <property type="project" value="InterPro"/>
</dbReference>
<keyword evidence="5 9" id="KW-0479">Metal-binding</keyword>
<feature type="domain" description="Radical SAM core" evidence="10">
    <location>
        <begin position="1"/>
        <end position="232"/>
    </location>
</feature>
<dbReference type="InterPro" id="IPR010723">
    <property type="entry name" value="HemN_C"/>
</dbReference>
<evidence type="ECO:0000256" key="5">
    <source>
        <dbReference type="ARBA" id="ARBA00022723"/>
    </source>
</evidence>
<keyword evidence="4 9" id="KW-0949">S-adenosyl-L-methionine</keyword>
<dbReference type="EMBL" id="DVOF01000044">
    <property type="protein sequence ID" value="HIV02221.1"/>
    <property type="molecule type" value="Genomic_DNA"/>
</dbReference>
<evidence type="ECO:0000256" key="3">
    <source>
        <dbReference type="ARBA" id="ARBA00022617"/>
    </source>
</evidence>
<dbReference type="SFLD" id="SFLDF00562">
    <property type="entry name" value="HemN-like__clustered_with_heat"/>
    <property type="match status" value="1"/>
</dbReference>
<name>A0A9D1NGP0_9FIRM</name>
<reference evidence="11" key="2">
    <citation type="journal article" date="2021" name="PeerJ">
        <title>Extensive microbial diversity within the chicken gut microbiome revealed by metagenomics and culture.</title>
        <authorList>
            <person name="Gilroy R."/>
            <person name="Ravi A."/>
            <person name="Getino M."/>
            <person name="Pursley I."/>
            <person name="Horton D.L."/>
            <person name="Alikhan N.F."/>
            <person name="Baker D."/>
            <person name="Gharbi K."/>
            <person name="Hall N."/>
            <person name="Watson M."/>
            <person name="Adriaenssens E.M."/>
            <person name="Foster-Nyarko E."/>
            <person name="Jarju S."/>
            <person name="Secka A."/>
            <person name="Antonio M."/>
            <person name="Oren A."/>
            <person name="Chaudhuri R.R."/>
            <person name="La Ragione R."/>
            <person name="Hildebrand F."/>
            <person name="Pallen M.J."/>
        </authorList>
    </citation>
    <scope>NUCLEOTIDE SEQUENCE</scope>
    <source>
        <strain evidence="11">4920</strain>
    </source>
</reference>
<dbReference type="Pfam" id="PF06969">
    <property type="entry name" value="HemN_C"/>
    <property type="match status" value="1"/>
</dbReference>
<dbReference type="Pfam" id="PF04055">
    <property type="entry name" value="Radical_SAM"/>
    <property type="match status" value="1"/>
</dbReference>
<evidence type="ECO:0000256" key="2">
    <source>
        <dbReference type="ARBA" id="ARBA00017228"/>
    </source>
</evidence>
<comment type="similarity">
    <text evidence="1">Belongs to the anaerobic coproporphyrinogen-III oxidase family. HemW subfamily.</text>
</comment>
<organism evidence="11 12">
    <name type="scientific">Candidatus Aphodoplasma excrementigallinarum</name>
    <dbReference type="NCBI Taxonomy" id="2840673"/>
    <lineage>
        <taxon>Bacteria</taxon>
        <taxon>Bacillati</taxon>
        <taxon>Bacillota</taxon>
        <taxon>Clostridia</taxon>
        <taxon>Eubacteriales</taxon>
        <taxon>Candidatus Aphodoplasma</taxon>
    </lineage>
</organism>
<dbReference type="GO" id="GO:0004109">
    <property type="term" value="F:coproporphyrinogen oxidase activity"/>
    <property type="evidence" value="ECO:0007669"/>
    <property type="project" value="InterPro"/>
</dbReference>
<evidence type="ECO:0000256" key="7">
    <source>
        <dbReference type="ARBA" id="ARBA00023014"/>
    </source>
</evidence>
<dbReference type="SFLD" id="SFLDF00288">
    <property type="entry name" value="HemN-like__clustered_with_nucl"/>
    <property type="match status" value="1"/>
</dbReference>
<dbReference type="InterPro" id="IPR006638">
    <property type="entry name" value="Elp3/MiaA/NifB-like_rSAM"/>
</dbReference>
<keyword evidence="9" id="KW-0004">4Fe-4S</keyword>
<dbReference type="SFLD" id="SFLDS00029">
    <property type="entry name" value="Radical_SAM"/>
    <property type="match status" value="1"/>
</dbReference>
<accession>A0A9D1NGP0</accession>
<evidence type="ECO:0000313" key="11">
    <source>
        <dbReference type="EMBL" id="HIV02221.1"/>
    </source>
</evidence>
<dbReference type="InterPro" id="IPR007197">
    <property type="entry name" value="rSAM"/>
</dbReference>
<protein>
    <recommendedName>
        <fullName evidence="2 9">Heme chaperone HemW</fullName>
    </recommendedName>
</protein>
<comment type="subcellular location">
    <subcellularLocation>
        <location evidence="9">Cytoplasm</location>
    </subcellularLocation>
</comment>
<evidence type="ECO:0000256" key="1">
    <source>
        <dbReference type="ARBA" id="ARBA00006100"/>
    </source>
</evidence>
<gene>
    <name evidence="11" type="primary">hemW</name>
    <name evidence="11" type="ORF">IAC74_01500</name>
</gene>
<dbReference type="GO" id="GO:0051539">
    <property type="term" value="F:4 iron, 4 sulfur cluster binding"/>
    <property type="evidence" value="ECO:0007669"/>
    <property type="project" value="UniProtKB-UniRule"/>
</dbReference>
<evidence type="ECO:0000256" key="9">
    <source>
        <dbReference type="RuleBase" id="RU364116"/>
    </source>
</evidence>
<keyword evidence="3 9" id="KW-0349">Heme</keyword>
<dbReference type="GO" id="GO:0046872">
    <property type="term" value="F:metal ion binding"/>
    <property type="evidence" value="ECO:0007669"/>
    <property type="project" value="UniProtKB-UniRule"/>
</dbReference>
<comment type="caution">
    <text evidence="11">The sequence shown here is derived from an EMBL/GenBank/DDBJ whole genome shotgun (WGS) entry which is preliminary data.</text>
</comment>
<dbReference type="SMART" id="SM00729">
    <property type="entry name" value="Elp3"/>
    <property type="match status" value="1"/>
</dbReference>
<evidence type="ECO:0000256" key="6">
    <source>
        <dbReference type="ARBA" id="ARBA00023004"/>
    </source>
</evidence>
<keyword evidence="9" id="KW-0963">Cytoplasm</keyword>
<proteinExistence type="inferred from homology"/>
<keyword evidence="8 9" id="KW-0143">Chaperone</keyword>
<dbReference type="Gene3D" id="3.20.20.70">
    <property type="entry name" value="Aldolase class I"/>
    <property type="match status" value="1"/>
</dbReference>
<dbReference type="AlphaFoldDB" id="A0A9D1NGP0"/>
<sequence>MTYGLYIHIPFCIKKCAYCDFVSACAPEEQQRAYFAALKQELKSCKGKQLDSIFLGGGTPSCVDARLIAALFDSINENMTVLPGAEITMEANPGTLTAEKLRIYRDCGINRVSLGVQSLQERELRALGRIHSAQEAVQAAELVHAAGFSNLNLDLMLAVPYQTRESLRDTLTRAAALSPTHISAYSLIVEPGTPFYTQQQAGTLPLPDEDLERALCDDAVAFLEAHGYAQYEISNFAMPGFACRHNLKYWLCQPYLGIGAAAHGYDGATRYENVSDIGDYIRLMSERGSACKEKTELTKQDQISEYIIMALRLTRGIVLDEFAARFGFRFEKKYENTIHKFANGGFFQIEKDRVCFTQKGFAVSNAILSEFV</sequence>
<evidence type="ECO:0000313" key="12">
    <source>
        <dbReference type="Proteomes" id="UP000886743"/>
    </source>
</evidence>